<organism evidence="1 2">
    <name type="scientific">Mycoplasma ovis str. Michigan</name>
    <dbReference type="NCBI Taxonomy" id="1415773"/>
    <lineage>
        <taxon>Bacteria</taxon>
        <taxon>Bacillati</taxon>
        <taxon>Mycoplasmatota</taxon>
        <taxon>Mollicutes</taxon>
        <taxon>Mycoplasmataceae</taxon>
        <taxon>Mycoplasma</taxon>
    </lineage>
</organism>
<proteinExistence type="predicted"/>
<dbReference type="Proteomes" id="UP000018745">
    <property type="component" value="Chromosome"/>
</dbReference>
<reference evidence="1 2" key="1">
    <citation type="journal article" date="2014" name="Genome Announc.">
        <title>Complete Genome Sequence of Mycoplasma ovis Strain Michigan, a Hemoplasma of Sheep with Two Distinct 16S rRNA Genes.</title>
        <authorList>
            <person name="Deshuillers P.L."/>
            <person name="Santos A.P."/>
            <person name="do Nascimento N.C."/>
            <person name="Hampel J.A."/>
            <person name="Bergin I.L."/>
            <person name="Dyson M.C."/>
            <person name="Messick J.B."/>
        </authorList>
    </citation>
    <scope>NUCLEOTIDE SEQUENCE [LARGE SCALE GENOMIC DNA]</scope>
    <source>
        <strain evidence="1 2">Michigan</strain>
    </source>
</reference>
<evidence type="ECO:0000313" key="1">
    <source>
        <dbReference type="EMBL" id="AHC40297.1"/>
    </source>
</evidence>
<keyword evidence="2" id="KW-1185">Reference proteome</keyword>
<protein>
    <recommendedName>
        <fullName evidence="3">Transposase</fullName>
    </recommendedName>
</protein>
<evidence type="ECO:0008006" key="3">
    <source>
        <dbReference type="Google" id="ProtNLM"/>
    </source>
</evidence>
<evidence type="ECO:0000313" key="2">
    <source>
        <dbReference type="Proteomes" id="UP000018745"/>
    </source>
</evidence>
<sequence length="46" mass="5625">MERLRERGLDDLIALMQKTTKREGKLRKIMLFNYEQYKITDHLLKS</sequence>
<name>A0ABN4BN41_9MOLU</name>
<gene>
    <name evidence="1" type="ORF">OVS_02180</name>
</gene>
<dbReference type="EMBL" id="CP006935">
    <property type="protein sequence ID" value="AHC40297.1"/>
    <property type="molecule type" value="Genomic_DNA"/>
</dbReference>
<accession>A0ABN4BN41</accession>